<dbReference type="OrthoDB" id="9810967at2"/>
<dbReference type="CDD" id="cd01400">
    <property type="entry name" value="6PGL"/>
    <property type="match status" value="1"/>
</dbReference>
<proteinExistence type="inferred from homology"/>
<comment type="pathway">
    <text evidence="3 7">Carbohydrate degradation; pentose phosphate pathway; D-ribulose 5-phosphate from D-glucose 6-phosphate (oxidative stage): step 2/3.</text>
</comment>
<dbReference type="NCBIfam" id="TIGR01198">
    <property type="entry name" value="pgl"/>
    <property type="match status" value="1"/>
</dbReference>
<keyword evidence="10" id="KW-1185">Reference proteome</keyword>
<dbReference type="PANTHER" id="PTHR11054">
    <property type="entry name" value="6-PHOSPHOGLUCONOLACTONASE"/>
    <property type="match status" value="1"/>
</dbReference>
<accession>A0A1I1KVY6</accession>
<dbReference type="RefSeq" id="WP_091983577.1">
    <property type="nucleotide sequence ID" value="NZ_FOLO01000014.1"/>
</dbReference>
<dbReference type="InterPro" id="IPR005900">
    <property type="entry name" value="6-phosphogluconolactonase_DevB"/>
</dbReference>
<keyword evidence="7" id="KW-0378">Hydrolase</keyword>
<dbReference type="GO" id="GO:0005975">
    <property type="term" value="P:carbohydrate metabolic process"/>
    <property type="evidence" value="ECO:0007669"/>
    <property type="project" value="UniProtKB-UniRule"/>
</dbReference>
<comment type="function">
    <text evidence="2 7">Hydrolysis of 6-phosphogluconolactone to 6-phosphogluconate.</text>
</comment>
<dbReference type="InterPro" id="IPR039104">
    <property type="entry name" value="6PGL"/>
</dbReference>
<evidence type="ECO:0000256" key="2">
    <source>
        <dbReference type="ARBA" id="ARBA00002681"/>
    </source>
</evidence>
<gene>
    <name evidence="7" type="primary">pgl</name>
    <name evidence="9" type="ORF">SAMN02745724_02188</name>
</gene>
<evidence type="ECO:0000313" key="9">
    <source>
        <dbReference type="EMBL" id="SFC64966.1"/>
    </source>
</evidence>
<comment type="similarity">
    <text evidence="4 7">Belongs to the glucosamine/galactosamine-6-phosphate isomerase family. 6-phosphogluconolactonase subfamily.</text>
</comment>
<dbReference type="GO" id="GO:0017057">
    <property type="term" value="F:6-phosphogluconolactonase activity"/>
    <property type="evidence" value="ECO:0007669"/>
    <property type="project" value="UniProtKB-UniRule"/>
</dbReference>
<evidence type="ECO:0000256" key="4">
    <source>
        <dbReference type="ARBA" id="ARBA00010662"/>
    </source>
</evidence>
<dbReference type="InterPro" id="IPR037171">
    <property type="entry name" value="NagB/RpiA_transferase-like"/>
</dbReference>
<evidence type="ECO:0000259" key="8">
    <source>
        <dbReference type="Pfam" id="PF01182"/>
    </source>
</evidence>
<dbReference type="SUPFAM" id="SSF100950">
    <property type="entry name" value="NagB/RpiA/CoA transferase-like"/>
    <property type="match status" value="1"/>
</dbReference>
<protein>
    <recommendedName>
        <fullName evidence="6 7">6-phosphogluconolactonase</fullName>
        <shortName evidence="7">6PGL</shortName>
        <ecNumber evidence="5 7">3.1.1.31</ecNumber>
    </recommendedName>
</protein>
<dbReference type="Proteomes" id="UP000198862">
    <property type="component" value="Unassembled WGS sequence"/>
</dbReference>
<evidence type="ECO:0000256" key="5">
    <source>
        <dbReference type="ARBA" id="ARBA00013198"/>
    </source>
</evidence>
<organism evidence="9 10">
    <name type="scientific">Pseudoalteromonas denitrificans DSM 6059</name>
    <dbReference type="NCBI Taxonomy" id="1123010"/>
    <lineage>
        <taxon>Bacteria</taxon>
        <taxon>Pseudomonadati</taxon>
        <taxon>Pseudomonadota</taxon>
        <taxon>Gammaproteobacteria</taxon>
        <taxon>Alteromonadales</taxon>
        <taxon>Pseudoalteromonadaceae</taxon>
        <taxon>Pseudoalteromonas</taxon>
    </lineage>
</organism>
<dbReference type="EMBL" id="FOLO01000014">
    <property type="protein sequence ID" value="SFC64966.1"/>
    <property type="molecule type" value="Genomic_DNA"/>
</dbReference>
<dbReference type="EC" id="3.1.1.31" evidence="5 7"/>
<dbReference type="Gene3D" id="3.40.50.1360">
    <property type="match status" value="1"/>
</dbReference>
<dbReference type="AlphaFoldDB" id="A0A1I1KVY6"/>
<dbReference type="Pfam" id="PF01182">
    <property type="entry name" value="Glucosamine_iso"/>
    <property type="match status" value="1"/>
</dbReference>
<evidence type="ECO:0000313" key="10">
    <source>
        <dbReference type="Proteomes" id="UP000198862"/>
    </source>
</evidence>
<evidence type="ECO:0000256" key="1">
    <source>
        <dbReference type="ARBA" id="ARBA00000832"/>
    </source>
</evidence>
<comment type="catalytic activity">
    <reaction evidence="1 7">
        <text>6-phospho-D-glucono-1,5-lactone + H2O = 6-phospho-D-gluconate + H(+)</text>
        <dbReference type="Rhea" id="RHEA:12556"/>
        <dbReference type="ChEBI" id="CHEBI:15377"/>
        <dbReference type="ChEBI" id="CHEBI:15378"/>
        <dbReference type="ChEBI" id="CHEBI:57955"/>
        <dbReference type="ChEBI" id="CHEBI:58759"/>
        <dbReference type="EC" id="3.1.1.31"/>
    </reaction>
</comment>
<dbReference type="InterPro" id="IPR006148">
    <property type="entry name" value="Glc/Gal-6P_isomerase"/>
</dbReference>
<evidence type="ECO:0000256" key="6">
    <source>
        <dbReference type="ARBA" id="ARBA00020337"/>
    </source>
</evidence>
<evidence type="ECO:0000256" key="3">
    <source>
        <dbReference type="ARBA" id="ARBA00004961"/>
    </source>
</evidence>
<sequence length="236" mass="26096">MNNIIEKFFNSKTELTADLAQSIEQGLEQGIKDDGRAVICVSGGSSPKPAYQQLSHLPLAWDQVDVVMVDERWVDPSHEKSNETFIKETLLQNEALKANFVSMKNAHITAQEGQVECELTFKKLKKPFDITILGMGPDGHTASLFPNAQGLEHALTTTDFVCAIDAIKSDVTGDITQRLSLTLHAIKQSKVVKLLISGEEKLAVYKQAKMSGEIKDMPLRAILNQTEVTVEVYWAP</sequence>
<name>A0A1I1KVY6_9GAMM</name>
<dbReference type="PANTHER" id="PTHR11054:SF0">
    <property type="entry name" value="6-PHOSPHOGLUCONOLACTONASE"/>
    <property type="match status" value="1"/>
</dbReference>
<reference evidence="9 10" key="1">
    <citation type="submission" date="2016-10" db="EMBL/GenBank/DDBJ databases">
        <authorList>
            <person name="de Groot N.N."/>
        </authorList>
    </citation>
    <scope>NUCLEOTIDE SEQUENCE [LARGE SCALE GENOMIC DNA]</scope>
    <source>
        <strain evidence="9 10">DSM 6059</strain>
    </source>
</reference>
<evidence type="ECO:0000256" key="7">
    <source>
        <dbReference type="RuleBase" id="RU365095"/>
    </source>
</evidence>
<dbReference type="GO" id="GO:0006098">
    <property type="term" value="P:pentose-phosphate shunt"/>
    <property type="evidence" value="ECO:0007669"/>
    <property type="project" value="UniProtKB-UniPathway"/>
</dbReference>
<dbReference type="UniPathway" id="UPA00115">
    <property type="reaction ID" value="UER00409"/>
</dbReference>
<dbReference type="STRING" id="1123010.SAMN02745724_02188"/>
<feature type="domain" description="Glucosamine/galactosamine-6-phosphate isomerase" evidence="8">
    <location>
        <begin position="11"/>
        <end position="227"/>
    </location>
</feature>